<keyword evidence="2" id="KW-1185">Reference proteome</keyword>
<accession>A0ABV6PH52</accession>
<proteinExistence type="predicted"/>
<organism evidence="1 2">
    <name type="scientific">Novosphingobium aquiterrae</name>
    <dbReference type="NCBI Taxonomy" id="624388"/>
    <lineage>
        <taxon>Bacteria</taxon>
        <taxon>Pseudomonadati</taxon>
        <taxon>Pseudomonadota</taxon>
        <taxon>Alphaproteobacteria</taxon>
        <taxon>Sphingomonadales</taxon>
        <taxon>Sphingomonadaceae</taxon>
        <taxon>Novosphingobium</taxon>
    </lineage>
</organism>
<evidence type="ECO:0000313" key="2">
    <source>
        <dbReference type="Proteomes" id="UP001589943"/>
    </source>
</evidence>
<evidence type="ECO:0000313" key="1">
    <source>
        <dbReference type="EMBL" id="MFC0589145.1"/>
    </source>
</evidence>
<reference evidence="1 2" key="1">
    <citation type="submission" date="2024-09" db="EMBL/GenBank/DDBJ databases">
        <authorList>
            <person name="Sun Q."/>
            <person name="Mori K."/>
        </authorList>
    </citation>
    <scope>NUCLEOTIDE SEQUENCE [LARGE SCALE GENOMIC DNA]</scope>
    <source>
        <strain evidence="1 2">NCAIM B.02537</strain>
    </source>
</reference>
<sequence>MNAPTSLLIPEQIDIEEFNQLRLKTLDAFYTLDVALEDWLHDIGSKCPTASTGCRINALATAQFPANVASKAQADYLSGLNSELSSAIEVRNLVVHSRASFGYVGDRPTIFLKPVGFKFASSNGYLHFELQDIELAIKVASSAAAKISAWRKQRDAKQASA</sequence>
<dbReference type="Proteomes" id="UP001589943">
    <property type="component" value="Unassembled WGS sequence"/>
</dbReference>
<gene>
    <name evidence="1" type="ORF">ACFFF7_06935</name>
</gene>
<comment type="caution">
    <text evidence="1">The sequence shown here is derived from an EMBL/GenBank/DDBJ whole genome shotgun (WGS) entry which is preliminary data.</text>
</comment>
<dbReference type="RefSeq" id="WP_379480647.1">
    <property type="nucleotide sequence ID" value="NZ_JBHLTL010000004.1"/>
</dbReference>
<dbReference type="EMBL" id="JBHLTL010000004">
    <property type="protein sequence ID" value="MFC0589145.1"/>
    <property type="molecule type" value="Genomic_DNA"/>
</dbReference>
<protein>
    <submittedName>
        <fullName evidence="1">Uncharacterized protein</fullName>
    </submittedName>
</protein>
<name>A0ABV6PH52_9SPHN</name>